<proteinExistence type="predicted"/>
<protein>
    <submittedName>
        <fullName evidence="2">Uncharacterized protein</fullName>
    </submittedName>
</protein>
<dbReference type="STRING" id="2004952.A0A2C5YMS3"/>
<organism evidence="2 3">
    <name type="scientific">Ophiocordyceps camponoti-rufipedis</name>
    <dbReference type="NCBI Taxonomy" id="2004952"/>
    <lineage>
        <taxon>Eukaryota</taxon>
        <taxon>Fungi</taxon>
        <taxon>Dikarya</taxon>
        <taxon>Ascomycota</taxon>
        <taxon>Pezizomycotina</taxon>
        <taxon>Sordariomycetes</taxon>
        <taxon>Hypocreomycetidae</taxon>
        <taxon>Hypocreales</taxon>
        <taxon>Ophiocordycipitaceae</taxon>
        <taxon>Ophiocordyceps</taxon>
    </lineage>
</organism>
<dbReference type="AlphaFoldDB" id="A0A2C5YMS3"/>
<comment type="caution">
    <text evidence="2">The sequence shown here is derived from an EMBL/GenBank/DDBJ whole genome shotgun (WGS) entry which is preliminary data.</text>
</comment>
<name>A0A2C5YMS3_9HYPO</name>
<evidence type="ECO:0000313" key="2">
    <source>
        <dbReference type="EMBL" id="PHH68612.1"/>
    </source>
</evidence>
<keyword evidence="3" id="KW-1185">Reference proteome</keyword>
<sequence>MPPAAPTLADLDAHQQPPSSLRAAWKQLTRLEPDECPIDNHLAPSTESGFSRVSAIDRQSLARAFSQLRPGDGEDCADADADVPSAYVS</sequence>
<evidence type="ECO:0000313" key="3">
    <source>
        <dbReference type="Proteomes" id="UP000226431"/>
    </source>
</evidence>
<accession>A0A2C5YMS3</accession>
<feature type="region of interest" description="Disordered" evidence="1">
    <location>
        <begin position="67"/>
        <end position="89"/>
    </location>
</feature>
<evidence type="ECO:0000256" key="1">
    <source>
        <dbReference type="SAM" id="MobiDB-lite"/>
    </source>
</evidence>
<dbReference type="EMBL" id="NJES01000922">
    <property type="protein sequence ID" value="PHH68612.1"/>
    <property type="molecule type" value="Genomic_DNA"/>
</dbReference>
<reference evidence="2 3" key="1">
    <citation type="submission" date="2017-06" db="EMBL/GenBank/DDBJ databases">
        <title>Ant-infecting Ophiocordyceps genomes reveal a high diversity of potential behavioral manipulation genes and a possible major role for enterotoxins.</title>
        <authorList>
            <person name="De Bekker C."/>
            <person name="Evans H.C."/>
            <person name="Brachmann A."/>
            <person name="Hughes D.P."/>
        </authorList>
    </citation>
    <scope>NUCLEOTIDE SEQUENCE [LARGE SCALE GENOMIC DNA]</scope>
    <source>
        <strain evidence="2 3">Map16</strain>
    </source>
</reference>
<gene>
    <name evidence="2" type="ORF">CDD80_7403</name>
</gene>
<dbReference type="Proteomes" id="UP000226431">
    <property type="component" value="Unassembled WGS sequence"/>
</dbReference>